<keyword evidence="2" id="KW-0472">Membrane</keyword>
<dbReference type="Gene3D" id="2.60.120.200">
    <property type="match status" value="1"/>
</dbReference>
<dbReference type="EMBL" id="JACVVK020000019">
    <property type="protein sequence ID" value="KAK7503543.1"/>
    <property type="molecule type" value="Genomic_DNA"/>
</dbReference>
<dbReference type="Pfam" id="PF00629">
    <property type="entry name" value="MAM"/>
    <property type="match status" value="1"/>
</dbReference>
<keyword evidence="5" id="KW-1185">Reference proteome</keyword>
<feature type="region of interest" description="Disordered" evidence="1">
    <location>
        <begin position="288"/>
        <end position="322"/>
    </location>
</feature>
<keyword evidence="2" id="KW-1133">Transmembrane helix</keyword>
<feature type="transmembrane region" description="Helical" evidence="2">
    <location>
        <begin position="328"/>
        <end position="350"/>
    </location>
</feature>
<evidence type="ECO:0000256" key="2">
    <source>
        <dbReference type="SAM" id="Phobius"/>
    </source>
</evidence>
<feature type="domain" description="MAM" evidence="3">
    <location>
        <begin position="17"/>
        <end position="128"/>
    </location>
</feature>
<feature type="compositionally biased region" description="Low complexity" evidence="1">
    <location>
        <begin position="188"/>
        <end position="201"/>
    </location>
</feature>
<proteinExistence type="predicted"/>
<accession>A0ABD0LVV4</accession>
<feature type="compositionally biased region" description="Low complexity" evidence="1">
    <location>
        <begin position="249"/>
        <end position="269"/>
    </location>
</feature>
<evidence type="ECO:0000313" key="5">
    <source>
        <dbReference type="Proteomes" id="UP001519460"/>
    </source>
</evidence>
<keyword evidence="2" id="KW-0812">Transmembrane</keyword>
<feature type="compositionally biased region" description="Low complexity" evidence="1">
    <location>
        <begin position="288"/>
        <end position="309"/>
    </location>
</feature>
<gene>
    <name evidence="4" type="ORF">BaRGS_00005082</name>
</gene>
<feature type="compositionally biased region" description="Polar residues" evidence="1">
    <location>
        <begin position="310"/>
        <end position="319"/>
    </location>
</feature>
<feature type="compositionally biased region" description="Polar residues" evidence="1">
    <location>
        <begin position="206"/>
        <end position="248"/>
    </location>
</feature>
<sequence>MELDILLSIVLIFVVVKGYFMDFLYTETINNTDLVSPPVSCRDGPVCVAFDFVINKYGPELTVLSRCGHQNLTKEMSYNDETEPRKWEHRNFTLSDCGDDDVQVVFRGEAPPYSYNGLAVDNVHIGDCVDQPPNSPTAPTRNVTCATTALSPTTESVNTAPVTFTEATGESTSTAVVPTSHTTEEDVSSVTTQSSATSNSSDEPSRVQSTVTTHSGVSEESSSNPTRSGQSVTSGKPTSTSQPVTSGETTWSSQSVTSHTSSASTAGQSSFLSSSSLSTMLTSAETLAPVSNSSSPSSLTDSTVSLSPSNNTSPVTGQTPGDEKSRRIYLIVGCTLGSLIMVVLVVVLAVKHCPRRSRSDSLSGFISMDGDVPGKHFEEW</sequence>
<reference evidence="4 5" key="1">
    <citation type="journal article" date="2023" name="Sci. Data">
        <title>Genome assembly of the Korean intertidal mud-creeper Batillaria attramentaria.</title>
        <authorList>
            <person name="Patra A.K."/>
            <person name="Ho P.T."/>
            <person name="Jun S."/>
            <person name="Lee S.J."/>
            <person name="Kim Y."/>
            <person name="Won Y.J."/>
        </authorList>
    </citation>
    <scope>NUCLEOTIDE SEQUENCE [LARGE SCALE GENOMIC DNA]</scope>
    <source>
        <strain evidence="4">Wonlab-2016</strain>
    </source>
</reference>
<dbReference type="Proteomes" id="UP001519460">
    <property type="component" value="Unassembled WGS sequence"/>
</dbReference>
<dbReference type="SUPFAM" id="SSF49899">
    <property type="entry name" value="Concanavalin A-like lectins/glucanases"/>
    <property type="match status" value="1"/>
</dbReference>
<dbReference type="AlphaFoldDB" id="A0ABD0LVV4"/>
<comment type="caution">
    <text evidence="4">The sequence shown here is derived from an EMBL/GenBank/DDBJ whole genome shotgun (WGS) entry which is preliminary data.</text>
</comment>
<feature type="region of interest" description="Disordered" evidence="1">
    <location>
        <begin position="164"/>
        <end position="269"/>
    </location>
</feature>
<organism evidence="4 5">
    <name type="scientific">Batillaria attramentaria</name>
    <dbReference type="NCBI Taxonomy" id="370345"/>
    <lineage>
        <taxon>Eukaryota</taxon>
        <taxon>Metazoa</taxon>
        <taxon>Spiralia</taxon>
        <taxon>Lophotrochozoa</taxon>
        <taxon>Mollusca</taxon>
        <taxon>Gastropoda</taxon>
        <taxon>Caenogastropoda</taxon>
        <taxon>Sorbeoconcha</taxon>
        <taxon>Cerithioidea</taxon>
        <taxon>Batillariidae</taxon>
        <taxon>Batillaria</taxon>
    </lineage>
</organism>
<feature type="compositionally biased region" description="Polar residues" evidence="1">
    <location>
        <begin position="164"/>
        <end position="181"/>
    </location>
</feature>
<dbReference type="InterPro" id="IPR000998">
    <property type="entry name" value="MAM_dom"/>
</dbReference>
<evidence type="ECO:0000259" key="3">
    <source>
        <dbReference type="Pfam" id="PF00629"/>
    </source>
</evidence>
<name>A0ABD0LVV4_9CAEN</name>
<dbReference type="InterPro" id="IPR013320">
    <property type="entry name" value="ConA-like_dom_sf"/>
</dbReference>
<evidence type="ECO:0000313" key="4">
    <source>
        <dbReference type="EMBL" id="KAK7503543.1"/>
    </source>
</evidence>
<protein>
    <recommendedName>
        <fullName evidence="3">MAM domain-containing protein</fullName>
    </recommendedName>
</protein>
<evidence type="ECO:0000256" key="1">
    <source>
        <dbReference type="SAM" id="MobiDB-lite"/>
    </source>
</evidence>